<evidence type="ECO:0000256" key="6">
    <source>
        <dbReference type="ARBA" id="ARBA00047941"/>
    </source>
</evidence>
<dbReference type="SUPFAM" id="SSF53335">
    <property type="entry name" value="S-adenosyl-L-methionine-dependent methyltransferases"/>
    <property type="match status" value="1"/>
</dbReference>
<protein>
    <recommendedName>
        <fullName evidence="5">Arsenite methyltransferase</fullName>
        <ecNumber evidence="4">2.1.1.137</ecNumber>
    </recommendedName>
</protein>
<keyword evidence="1 10" id="KW-0808">Transferase</keyword>
<dbReference type="Pfam" id="PF13847">
    <property type="entry name" value="Methyltransf_31"/>
    <property type="match status" value="1"/>
</dbReference>
<dbReference type="PANTHER" id="PTHR43675">
    <property type="entry name" value="ARSENITE METHYLTRANSFERASE"/>
    <property type="match status" value="1"/>
</dbReference>
<organism evidence="10 11">
    <name type="scientific">Desmophyllum pertusum</name>
    <dbReference type="NCBI Taxonomy" id="174260"/>
    <lineage>
        <taxon>Eukaryota</taxon>
        <taxon>Metazoa</taxon>
        <taxon>Cnidaria</taxon>
        <taxon>Anthozoa</taxon>
        <taxon>Hexacorallia</taxon>
        <taxon>Scleractinia</taxon>
        <taxon>Caryophylliina</taxon>
        <taxon>Caryophylliidae</taxon>
        <taxon>Desmophyllum</taxon>
    </lineage>
</organism>
<dbReference type="OrthoDB" id="8300214at2759"/>
<dbReference type="CDD" id="cd02440">
    <property type="entry name" value="AdoMet_MTases"/>
    <property type="match status" value="1"/>
</dbReference>
<keyword evidence="11" id="KW-1185">Reference proteome</keyword>
<evidence type="ECO:0000259" key="9">
    <source>
        <dbReference type="Pfam" id="PF13847"/>
    </source>
</evidence>
<sequence length="387" mass="42138">MSSEDADKVKESVKDYYGNKLKCSDDLQSNACKLGDTMSPAVKSALKLIHEEVSSKFYGCGLVASEALEGMYILDLGSGSGMDSFVVSKFVGENGHVTGVDMTKEQVDIANKYVAYHAEQFGYSKPNTDFKIGEIERLSDVGIQDNSMDIIISNGVVNLTADERVVLKEAHRVLKDGGEVYFSDVYTDTNLSEEARNDQMLWCECVSGALHWKELVELCKDVGFCGPYLVTARPLVVEPKLRRLLGDAQFVSATYRLFKVPQDSKTDGSRVTYKGSMESTPDEFKFNVHNTLTKTPKIVSAAVASVLGASRFSKHLEFHPLEPGTAAPADDVDSEADPFAYCASNDVAPGGCCAKPAKQESCCVKPAEQENGCCPKRAKTESEGRCC</sequence>
<dbReference type="GO" id="GO:0030791">
    <property type="term" value="F:arsenite methyltransferase activity"/>
    <property type="evidence" value="ECO:0007669"/>
    <property type="project" value="UniProtKB-EC"/>
</dbReference>
<proteinExistence type="inferred from homology"/>
<evidence type="ECO:0000256" key="2">
    <source>
        <dbReference type="ARBA" id="ARBA00022691"/>
    </source>
</evidence>
<dbReference type="InterPro" id="IPR026669">
    <property type="entry name" value="Arsenite_MeTrfase-like"/>
</dbReference>
<dbReference type="EMBL" id="MU825401">
    <property type="protein sequence ID" value="KAJ7392443.1"/>
    <property type="molecule type" value="Genomic_DNA"/>
</dbReference>
<evidence type="ECO:0000256" key="4">
    <source>
        <dbReference type="ARBA" id="ARBA00034521"/>
    </source>
</evidence>
<feature type="domain" description="Methyltransferase" evidence="9">
    <location>
        <begin position="69"/>
        <end position="220"/>
    </location>
</feature>
<comment type="catalytic activity">
    <reaction evidence="8">
        <text>arsenic triglutathione + 3 [thioredoxin]-dithiol + 3 S-adenosyl-L-methionine = trimethylarsine + 3 [thioredoxin]-disulfide + 3 glutathione + 3 S-adenosyl-L-homocysteine + 3 H(+)</text>
        <dbReference type="Rhea" id="RHEA:69432"/>
        <dbReference type="Rhea" id="RHEA-COMP:10698"/>
        <dbReference type="Rhea" id="RHEA-COMP:10700"/>
        <dbReference type="ChEBI" id="CHEBI:15378"/>
        <dbReference type="ChEBI" id="CHEBI:27130"/>
        <dbReference type="ChEBI" id="CHEBI:29950"/>
        <dbReference type="ChEBI" id="CHEBI:50058"/>
        <dbReference type="ChEBI" id="CHEBI:57856"/>
        <dbReference type="ChEBI" id="CHEBI:57925"/>
        <dbReference type="ChEBI" id="CHEBI:59789"/>
        <dbReference type="ChEBI" id="CHEBI:183640"/>
        <dbReference type="EC" id="2.1.1.137"/>
    </reaction>
</comment>
<evidence type="ECO:0000256" key="3">
    <source>
        <dbReference type="ARBA" id="ARBA00034487"/>
    </source>
</evidence>
<comment type="similarity">
    <text evidence="3">Belongs to the methyltransferase superfamily. Arsenite methyltransferase family.</text>
</comment>
<dbReference type="InterPro" id="IPR029063">
    <property type="entry name" value="SAM-dependent_MTases_sf"/>
</dbReference>
<accession>A0A9X0DBB0</accession>
<evidence type="ECO:0000256" key="5">
    <source>
        <dbReference type="ARBA" id="ARBA00034545"/>
    </source>
</evidence>
<dbReference type="Gene3D" id="3.40.50.150">
    <property type="entry name" value="Vaccinia Virus protein VP39"/>
    <property type="match status" value="1"/>
</dbReference>
<evidence type="ECO:0000256" key="7">
    <source>
        <dbReference type="ARBA" id="ARBA00047943"/>
    </source>
</evidence>
<dbReference type="PANTHER" id="PTHR43675:SF8">
    <property type="entry name" value="ARSENITE METHYLTRANSFERASE"/>
    <property type="match status" value="1"/>
</dbReference>
<evidence type="ECO:0000256" key="1">
    <source>
        <dbReference type="ARBA" id="ARBA00022679"/>
    </source>
</evidence>
<keyword evidence="2" id="KW-0949">S-adenosyl-L-methionine</keyword>
<dbReference type="AlphaFoldDB" id="A0A9X0DBB0"/>
<keyword evidence="10" id="KW-0489">Methyltransferase</keyword>
<dbReference type="InterPro" id="IPR025714">
    <property type="entry name" value="Methyltranfer_dom"/>
</dbReference>
<comment type="catalytic activity">
    <reaction evidence="7">
        <text>arsenic triglutathione + 2 [thioredoxin]-dithiol + 2 S-adenosyl-L-methionine + H2O = dimethylarsinous acid + 2 [thioredoxin]-disulfide + 3 glutathione + 2 S-adenosyl-L-homocysteine + 2 H(+)</text>
        <dbReference type="Rhea" id="RHEA:69464"/>
        <dbReference type="Rhea" id="RHEA-COMP:10698"/>
        <dbReference type="Rhea" id="RHEA-COMP:10700"/>
        <dbReference type="ChEBI" id="CHEBI:15377"/>
        <dbReference type="ChEBI" id="CHEBI:15378"/>
        <dbReference type="ChEBI" id="CHEBI:23808"/>
        <dbReference type="ChEBI" id="CHEBI:29950"/>
        <dbReference type="ChEBI" id="CHEBI:50058"/>
        <dbReference type="ChEBI" id="CHEBI:57856"/>
        <dbReference type="ChEBI" id="CHEBI:57925"/>
        <dbReference type="ChEBI" id="CHEBI:59789"/>
        <dbReference type="ChEBI" id="CHEBI:183640"/>
        <dbReference type="EC" id="2.1.1.137"/>
    </reaction>
</comment>
<comment type="catalytic activity">
    <reaction evidence="6">
        <text>arsenic triglutathione + [thioredoxin]-dithiol + S-adenosyl-L-methionine + 2 H2O = methylarsonous acid + [thioredoxin]-disulfide + 3 glutathione + S-adenosyl-L-homocysteine + H(+)</text>
        <dbReference type="Rhea" id="RHEA:69460"/>
        <dbReference type="Rhea" id="RHEA-COMP:10698"/>
        <dbReference type="Rhea" id="RHEA-COMP:10700"/>
        <dbReference type="ChEBI" id="CHEBI:15377"/>
        <dbReference type="ChEBI" id="CHEBI:15378"/>
        <dbReference type="ChEBI" id="CHEBI:17826"/>
        <dbReference type="ChEBI" id="CHEBI:29950"/>
        <dbReference type="ChEBI" id="CHEBI:50058"/>
        <dbReference type="ChEBI" id="CHEBI:57856"/>
        <dbReference type="ChEBI" id="CHEBI:57925"/>
        <dbReference type="ChEBI" id="CHEBI:59789"/>
        <dbReference type="ChEBI" id="CHEBI:183640"/>
        <dbReference type="EC" id="2.1.1.137"/>
    </reaction>
</comment>
<comment type="caution">
    <text evidence="10">The sequence shown here is derived from an EMBL/GenBank/DDBJ whole genome shotgun (WGS) entry which is preliminary data.</text>
</comment>
<dbReference type="EC" id="2.1.1.137" evidence="4"/>
<name>A0A9X0DBB0_9CNID</name>
<evidence type="ECO:0000256" key="8">
    <source>
        <dbReference type="ARBA" id="ARBA00048428"/>
    </source>
</evidence>
<gene>
    <name evidence="10" type="primary">AS3MT_2</name>
    <name evidence="10" type="ORF">OS493_012107</name>
</gene>
<dbReference type="Proteomes" id="UP001163046">
    <property type="component" value="Unassembled WGS sequence"/>
</dbReference>
<evidence type="ECO:0000313" key="11">
    <source>
        <dbReference type="Proteomes" id="UP001163046"/>
    </source>
</evidence>
<reference evidence="10" key="1">
    <citation type="submission" date="2023-01" db="EMBL/GenBank/DDBJ databases">
        <title>Genome assembly of the deep-sea coral Lophelia pertusa.</title>
        <authorList>
            <person name="Herrera S."/>
            <person name="Cordes E."/>
        </authorList>
    </citation>
    <scope>NUCLEOTIDE SEQUENCE</scope>
    <source>
        <strain evidence="10">USNM1676648</strain>
        <tissue evidence="10">Polyp</tissue>
    </source>
</reference>
<dbReference type="GO" id="GO:0032259">
    <property type="term" value="P:methylation"/>
    <property type="evidence" value="ECO:0007669"/>
    <property type="project" value="UniProtKB-KW"/>
</dbReference>
<evidence type="ECO:0000313" key="10">
    <source>
        <dbReference type="EMBL" id="KAJ7392443.1"/>
    </source>
</evidence>